<name>A0AAD7BRR6_9AGAR</name>
<accession>A0AAD7BRR6</accession>
<evidence type="ECO:0000313" key="2">
    <source>
        <dbReference type="Proteomes" id="UP001221142"/>
    </source>
</evidence>
<keyword evidence="2" id="KW-1185">Reference proteome</keyword>
<protein>
    <submittedName>
        <fullName evidence="1">Uncharacterized protein</fullName>
    </submittedName>
</protein>
<comment type="caution">
    <text evidence="1">The sequence shown here is derived from an EMBL/GenBank/DDBJ whole genome shotgun (WGS) entry which is preliminary data.</text>
</comment>
<proteinExistence type="predicted"/>
<dbReference type="EMBL" id="JARKIF010000010">
    <property type="protein sequence ID" value="KAJ7628588.1"/>
    <property type="molecule type" value="Genomic_DNA"/>
</dbReference>
<reference evidence="1" key="1">
    <citation type="submission" date="2023-03" db="EMBL/GenBank/DDBJ databases">
        <title>Massive genome expansion in bonnet fungi (Mycena s.s.) driven by repeated elements and novel gene families across ecological guilds.</title>
        <authorList>
            <consortium name="Lawrence Berkeley National Laboratory"/>
            <person name="Harder C.B."/>
            <person name="Miyauchi S."/>
            <person name="Viragh M."/>
            <person name="Kuo A."/>
            <person name="Thoen E."/>
            <person name="Andreopoulos B."/>
            <person name="Lu D."/>
            <person name="Skrede I."/>
            <person name="Drula E."/>
            <person name="Henrissat B."/>
            <person name="Morin E."/>
            <person name="Kohler A."/>
            <person name="Barry K."/>
            <person name="LaButti K."/>
            <person name="Morin E."/>
            <person name="Salamov A."/>
            <person name="Lipzen A."/>
            <person name="Mereny Z."/>
            <person name="Hegedus B."/>
            <person name="Baldrian P."/>
            <person name="Stursova M."/>
            <person name="Weitz H."/>
            <person name="Taylor A."/>
            <person name="Grigoriev I.V."/>
            <person name="Nagy L.G."/>
            <person name="Martin F."/>
            <person name="Kauserud H."/>
        </authorList>
    </citation>
    <scope>NUCLEOTIDE SEQUENCE</scope>
    <source>
        <strain evidence="1">9284</strain>
    </source>
</reference>
<organism evidence="1 2">
    <name type="scientific">Roridomyces roridus</name>
    <dbReference type="NCBI Taxonomy" id="1738132"/>
    <lineage>
        <taxon>Eukaryota</taxon>
        <taxon>Fungi</taxon>
        <taxon>Dikarya</taxon>
        <taxon>Basidiomycota</taxon>
        <taxon>Agaricomycotina</taxon>
        <taxon>Agaricomycetes</taxon>
        <taxon>Agaricomycetidae</taxon>
        <taxon>Agaricales</taxon>
        <taxon>Marasmiineae</taxon>
        <taxon>Mycenaceae</taxon>
        <taxon>Roridomyces</taxon>
    </lineage>
</organism>
<dbReference type="Proteomes" id="UP001221142">
    <property type="component" value="Unassembled WGS sequence"/>
</dbReference>
<sequence>MSSNSERFPCKIAFGDPPAVKGTLVNRHPTPQYVLAWVCPETKFFENIACEDSADYTNLLRRKWNALPESELAPPPRAAFAQDGTFYLIAMSNKAYMKHLTCSKTPNDPVIQAARVAMGVDKDPSLEATLNWYRWPLNWMHEEILDRRNAKCQLLKFEDLNRM</sequence>
<evidence type="ECO:0000313" key="1">
    <source>
        <dbReference type="EMBL" id="KAJ7628588.1"/>
    </source>
</evidence>
<dbReference type="AlphaFoldDB" id="A0AAD7BRR6"/>
<gene>
    <name evidence="1" type="ORF">FB45DRAFT_918697</name>
</gene>